<protein>
    <submittedName>
        <fullName evidence="1">Uncharacterized protein</fullName>
    </submittedName>
</protein>
<comment type="caution">
    <text evidence="1">The sequence shown here is derived from an EMBL/GenBank/DDBJ whole genome shotgun (WGS) entry which is preliminary data.</text>
</comment>
<accession>A0A0F9FIH9</accession>
<organism evidence="1">
    <name type="scientific">marine sediment metagenome</name>
    <dbReference type="NCBI Taxonomy" id="412755"/>
    <lineage>
        <taxon>unclassified sequences</taxon>
        <taxon>metagenomes</taxon>
        <taxon>ecological metagenomes</taxon>
    </lineage>
</organism>
<reference evidence="1" key="1">
    <citation type="journal article" date="2015" name="Nature">
        <title>Complex archaea that bridge the gap between prokaryotes and eukaryotes.</title>
        <authorList>
            <person name="Spang A."/>
            <person name="Saw J.H."/>
            <person name="Jorgensen S.L."/>
            <person name="Zaremba-Niedzwiedzka K."/>
            <person name="Martijn J."/>
            <person name="Lind A.E."/>
            <person name="van Eijk R."/>
            <person name="Schleper C."/>
            <person name="Guy L."/>
            <person name="Ettema T.J."/>
        </authorList>
    </citation>
    <scope>NUCLEOTIDE SEQUENCE</scope>
</reference>
<evidence type="ECO:0000313" key="1">
    <source>
        <dbReference type="EMBL" id="KKL86214.1"/>
    </source>
</evidence>
<proteinExistence type="predicted"/>
<dbReference type="AlphaFoldDB" id="A0A0F9FIH9"/>
<sequence length="66" mass="7550">MEVSEYKCDICGRKAEGERYSGPKGWFTVSCNTEDKDTFWHETKDICIECAERPMSVLNPQCKDPG</sequence>
<gene>
    <name evidence="1" type="ORF">LCGC14_1946950</name>
</gene>
<name>A0A0F9FIH9_9ZZZZ</name>
<dbReference type="EMBL" id="LAZR01021177">
    <property type="protein sequence ID" value="KKL86214.1"/>
    <property type="molecule type" value="Genomic_DNA"/>
</dbReference>